<dbReference type="RefSeq" id="WP_131447963.1">
    <property type="nucleotide sequence ID" value="NZ_SJZI01000008.1"/>
</dbReference>
<keyword evidence="1" id="KW-0732">Signal</keyword>
<dbReference type="EMBL" id="SJZI01000008">
    <property type="protein sequence ID" value="TCJ17797.1"/>
    <property type="molecule type" value="Genomic_DNA"/>
</dbReference>
<feature type="signal peptide" evidence="1">
    <location>
        <begin position="1"/>
        <end position="20"/>
    </location>
</feature>
<organism evidence="2 3">
    <name type="scientific">Flaviaesturariibacter flavus</name>
    <dbReference type="NCBI Taxonomy" id="2502780"/>
    <lineage>
        <taxon>Bacteria</taxon>
        <taxon>Pseudomonadati</taxon>
        <taxon>Bacteroidota</taxon>
        <taxon>Chitinophagia</taxon>
        <taxon>Chitinophagales</taxon>
        <taxon>Chitinophagaceae</taxon>
        <taxon>Flaviaestuariibacter</taxon>
    </lineage>
</organism>
<proteinExistence type="predicted"/>
<dbReference type="Proteomes" id="UP000295334">
    <property type="component" value="Unassembled WGS sequence"/>
</dbReference>
<dbReference type="SUPFAM" id="SSF49464">
    <property type="entry name" value="Carboxypeptidase regulatory domain-like"/>
    <property type="match status" value="1"/>
</dbReference>
<dbReference type="AlphaFoldDB" id="A0A4R1BKJ0"/>
<evidence type="ECO:0008006" key="4">
    <source>
        <dbReference type="Google" id="ProtNLM"/>
    </source>
</evidence>
<dbReference type="InterPro" id="IPR008969">
    <property type="entry name" value="CarboxyPept-like_regulatory"/>
</dbReference>
<name>A0A4R1BKJ0_9BACT</name>
<comment type="caution">
    <text evidence="2">The sequence shown here is derived from an EMBL/GenBank/DDBJ whole genome shotgun (WGS) entry which is preliminary data.</text>
</comment>
<gene>
    <name evidence="2" type="ORF">EPD60_06320</name>
</gene>
<keyword evidence="3" id="KW-1185">Reference proteome</keyword>
<feature type="chain" id="PRO_5020709733" description="Carboxypeptidase-like regulatory domain-containing protein" evidence="1">
    <location>
        <begin position="21"/>
        <end position="202"/>
    </location>
</feature>
<evidence type="ECO:0000256" key="1">
    <source>
        <dbReference type="SAM" id="SignalP"/>
    </source>
</evidence>
<accession>A0A4R1BKJ0</accession>
<evidence type="ECO:0000313" key="2">
    <source>
        <dbReference type="EMBL" id="TCJ17797.1"/>
    </source>
</evidence>
<reference evidence="2 3" key="1">
    <citation type="submission" date="2019-03" db="EMBL/GenBank/DDBJ databases">
        <authorList>
            <person name="Kim M.K.M."/>
        </authorList>
    </citation>
    <scope>NUCLEOTIDE SEQUENCE [LARGE SCALE GENOMIC DNA]</scope>
    <source>
        <strain evidence="2 3">17J68-12</strain>
    </source>
</reference>
<sequence length="202" mass="21699">MPQIKTVLAMGVFTFLAATAAAQSPGDAIIHYKGIVVAAATLQPMAGATVVNRSRRLQVQCDVQGRFDIPAAAMDTLSVSHVGYETKLLVLASVGPDAAAGVLLLRTREELLPTVTVHNRISAAAFERDFANKNIPIEKPMRFWDSASFRSTMNSVSGSGGESAVLRGRAQHEAAARAGQVPQVTLFNFFEMRKLFGGKKRK</sequence>
<protein>
    <recommendedName>
        <fullName evidence="4">Carboxypeptidase-like regulatory domain-containing protein</fullName>
    </recommendedName>
</protein>
<dbReference type="OrthoDB" id="1467339at2"/>
<evidence type="ECO:0000313" key="3">
    <source>
        <dbReference type="Proteomes" id="UP000295334"/>
    </source>
</evidence>